<accession>A0A392PAG6</accession>
<reference evidence="1 2" key="1">
    <citation type="journal article" date="2018" name="Front. Plant Sci.">
        <title>Red Clover (Trifolium pratense) and Zigzag Clover (T. medium) - A Picture of Genomic Similarities and Differences.</title>
        <authorList>
            <person name="Dluhosova J."/>
            <person name="Istvanek J."/>
            <person name="Nedelnik J."/>
            <person name="Repkova J."/>
        </authorList>
    </citation>
    <scope>NUCLEOTIDE SEQUENCE [LARGE SCALE GENOMIC DNA]</scope>
    <source>
        <strain evidence="2">cv. 10/8</strain>
        <tissue evidence="1">Leaf</tissue>
    </source>
</reference>
<protein>
    <submittedName>
        <fullName evidence="1">Cellulose synthase-like protein E1</fullName>
    </submittedName>
</protein>
<evidence type="ECO:0000313" key="2">
    <source>
        <dbReference type="Proteomes" id="UP000265520"/>
    </source>
</evidence>
<organism evidence="1 2">
    <name type="scientific">Trifolium medium</name>
    <dbReference type="NCBI Taxonomy" id="97028"/>
    <lineage>
        <taxon>Eukaryota</taxon>
        <taxon>Viridiplantae</taxon>
        <taxon>Streptophyta</taxon>
        <taxon>Embryophyta</taxon>
        <taxon>Tracheophyta</taxon>
        <taxon>Spermatophyta</taxon>
        <taxon>Magnoliopsida</taxon>
        <taxon>eudicotyledons</taxon>
        <taxon>Gunneridae</taxon>
        <taxon>Pentapetalae</taxon>
        <taxon>rosids</taxon>
        <taxon>fabids</taxon>
        <taxon>Fabales</taxon>
        <taxon>Fabaceae</taxon>
        <taxon>Papilionoideae</taxon>
        <taxon>50 kb inversion clade</taxon>
        <taxon>NPAAA clade</taxon>
        <taxon>Hologalegina</taxon>
        <taxon>IRL clade</taxon>
        <taxon>Trifolieae</taxon>
        <taxon>Trifolium</taxon>
    </lineage>
</organism>
<keyword evidence="2" id="KW-1185">Reference proteome</keyword>
<comment type="caution">
    <text evidence="1">The sequence shown here is derived from an EMBL/GenBank/DDBJ whole genome shotgun (WGS) entry which is preliminary data.</text>
</comment>
<dbReference type="EMBL" id="LXQA010070334">
    <property type="protein sequence ID" value="MCI08784.1"/>
    <property type="molecule type" value="Genomic_DNA"/>
</dbReference>
<name>A0A392PAG6_9FABA</name>
<sequence>VEFHGADSCGGPMYIGTGCFHKRESLCGMKFSGEYKHKWKSENDLFTEGNLQELEEKAKGLASCSYEENTQWGKEVLNTHTLSITHTHSSNYYYVVYGSKLRSLCEP</sequence>
<feature type="non-terminal residue" evidence="1">
    <location>
        <position position="1"/>
    </location>
</feature>
<dbReference type="AlphaFoldDB" id="A0A392PAG6"/>
<evidence type="ECO:0000313" key="1">
    <source>
        <dbReference type="EMBL" id="MCI08784.1"/>
    </source>
</evidence>
<proteinExistence type="predicted"/>
<dbReference type="PANTHER" id="PTHR13301">
    <property type="entry name" value="X-BOX TRANSCRIPTION FACTOR-RELATED"/>
    <property type="match status" value="1"/>
</dbReference>
<dbReference type="Proteomes" id="UP000265520">
    <property type="component" value="Unassembled WGS sequence"/>
</dbReference>